<dbReference type="Proteomes" id="UP000694853">
    <property type="component" value="Unplaced"/>
</dbReference>
<evidence type="ECO:0000313" key="1">
    <source>
        <dbReference type="Proteomes" id="UP000694853"/>
    </source>
</evidence>
<dbReference type="PANTHER" id="PTHR33647">
    <property type="entry name" value="OS01G0793900 PROTEIN"/>
    <property type="match status" value="1"/>
</dbReference>
<accession>A0A8B8ML78</accession>
<dbReference type="AlphaFoldDB" id="A0A8B8ML78"/>
<name>A0A8B8ML78_ABRPR</name>
<protein>
    <submittedName>
        <fullName evidence="2">Uncharacterized protein LOC113874647</fullName>
    </submittedName>
</protein>
<reference evidence="2" key="2">
    <citation type="submission" date="2025-08" db="UniProtKB">
        <authorList>
            <consortium name="RefSeq"/>
        </authorList>
    </citation>
    <scope>IDENTIFICATION</scope>
    <source>
        <tissue evidence="2">Young leaves</tissue>
    </source>
</reference>
<keyword evidence="1" id="KW-1185">Reference proteome</keyword>
<evidence type="ECO:0000313" key="2">
    <source>
        <dbReference type="RefSeq" id="XP_027368663.1"/>
    </source>
</evidence>
<dbReference type="OrthoDB" id="610799at2759"/>
<dbReference type="GeneID" id="113874647"/>
<proteinExistence type="predicted"/>
<organism evidence="1 2">
    <name type="scientific">Abrus precatorius</name>
    <name type="common">Indian licorice</name>
    <name type="synonym">Glycine abrus</name>
    <dbReference type="NCBI Taxonomy" id="3816"/>
    <lineage>
        <taxon>Eukaryota</taxon>
        <taxon>Viridiplantae</taxon>
        <taxon>Streptophyta</taxon>
        <taxon>Embryophyta</taxon>
        <taxon>Tracheophyta</taxon>
        <taxon>Spermatophyta</taxon>
        <taxon>Magnoliopsida</taxon>
        <taxon>eudicotyledons</taxon>
        <taxon>Gunneridae</taxon>
        <taxon>Pentapetalae</taxon>
        <taxon>rosids</taxon>
        <taxon>fabids</taxon>
        <taxon>Fabales</taxon>
        <taxon>Fabaceae</taxon>
        <taxon>Papilionoideae</taxon>
        <taxon>50 kb inversion clade</taxon>
        <taxon>NPAAA clade</taxon>
        <taxon>indigoferoid/millettioid clade</taxon>
        <taxon>Abreae</taxon>
        <taxon>Abrus</taxon>
    </lineage>
</organism>
<sequence>MGNCCKPASSMEWGGEDWTSLTSKNIVTRKTSSSSSSSSSKVFDEAHGHVLCLGKVQKEKILGTLRASSDHVSGKVKIRMSKKELKELLDLGGIENQKQVKKHVGRASAEQVLFRLMNNAKDHDAHHRFWKPVLETIPEVS</sequence>
<dbReference type="PANTHER" id="PTHR33647:SF10">
    <property type="entry name" value="DUF4228 DOMAIN-CONTAINING PROTEIN"/>
    <property type="match status" value="1"/>
</dbReference>
<reference evidence="1" key="1">
    <citation type="journal article" date="2019" name="Toxins">
        <title>Detection of Abrin-Like and Prepropulchellin-Like Toxin Genes and Transcripts Using Whole Genome Sequencing and Full-Length Transcript Sequencing of Abrus precatorius.</title>
        <authorList>
            <person name="Hovde B.T."/>
            <person name="Daligault H.E."/>
            <person name="Hanschen E.R."/>
            <person name="Kunde Y.A."/>
            <person name="Johnson M.B."/>
            <person name="Starkenburg S.R."/>
            <person name="Johnson S.L."/>
        </authorList>
    </citation>
    <scope>NUCLEOTIDE SEQUENCE [LARGE SCALE GENOMIC DNA]</scope>
</reference>
<gene>
    <name evidence="2" type="primary">LOC113874647</name>
</gene>
<dbReference type="KEGG" id="aprc:113874647"/>
<dbReference type="RefSeq" id="XP_027368663.1">
    <property type="nucleotide sequence ID" value="XM_027512862.1"/>
</dbReference>